<reference evidence="2 3" key="1">
    <citation type="submission" date="2022-11" db="EMBL/GenBank/DDBJ databases">
        <title>Minimal conservation of predation-associated metabolite biosynthetic gene clusters underscores biosynthetic potential of Myxococcota including descriptions for ten novel species: Archangium lansinium sp. nov., Myxococcus landrumus sp. nov., Nannocystis bai.</title>
        <authorList>
            <person name="Ahearne A."/>
            <person name="Stevens C."/>
            <person name="Dowd S."/>
        </authorList>
    </citation>
    <scope>NUCLEOTIDE SEQUENCE [LARGE SCALE GENOMIC DNA]</scope>
    <source>
        <strain evidence="2 3">RJM3</strain>
    </source>
</reference>
<accession>A0ABT5EXY8</accession>
<name>A0ABT5EXY8_9BACT</name>
<dbReference type="Proteomes" id="UP001221411">
    <property type="component" value="Unassembled WGS sequence"/>
</dbReference>
<gene>
    <name evidence="2" type="ORF">POL67_35515</name>
</gene>
<organism evidence="2 3">
    <name type="scientific">Polyangium mundeleinium</name>
    <dbReference type="NCBI Taxonomy" id="2995306"/>
    <lineage>
        <taxon>Bacteria</taxon>
        <taxon>Pseudomonadati</taxon>
        <taxon>Myxococcota</taxon>
        <taxon>Polyangia</taxon>
        <taxon>Polyangiales</taxon>
        <taxon>Polyangiaceae</taxon>
        <taxon>Polyangium</taxon>
    </lineage>
</organism>
<dbReference type="EMBL" id="JAQNDO010000001">
    <property type="protein sequence ID" value="MDC0746691.1"/>
    <property type="molecule type" value="Genomic_DNA"/>
</dbReference>
<feature type="region of interest" description="Disordered" evidence="1">
    <location>
        <begin position="66"/>
        <end position="88"/>
    </location>
</feature>
<sequence>MAKPKKTKRRVLILSGPDRGRKAYADRVNTLLESCRVSLVEKGEERTYFVSLDAVSFDDELEAKPIDYPGLSPSQQRELEASGFRIIE</sequence>
<protein>
    <submittedName>
        <fullName evidence="2">Uncharacterized protein</fullName>
    </submittedName>
</protein>
<comment type="caution">
    <text evidence="2">The sequence shown here is derived from an EMBL/GenBank/DDBJ whole genome shotgun (WGS) entry which is preliminary data.</text>
</comment>
<dbReference type="RefSeq" id="WP_271925064.1">
    <property type="nucleotide sequence ID" value="NZ_JAQNDO010000001.1"/>
</dbReference>
<keyword evidence="3" id="KW-1185">Reference proteome</keyword>
<evidence type="ECO:0000256" key="1">
    <source>
        <dbReference type="SAM" id="MobiDB-lite"/>
    </source>
</evidence>
<evidence type="ECO:0000313" key="2">
    <source>
        <dbReference type="EMBL" id="MDC0746691.1"/>
    </source>
</evidence>
<evidence type="ECO:0000313" key="3">
    <source>
        <dbReference type="Proteomes" id="UP001221411"/>
    </source>
</evidence>
<proteinExistence type="predicted"/>